<dbReference type="EMBL" id="JACQXR010000109">
    <property type="protein sequence ID" value="MBI4727205.1"/>
    <property type="molecule type" value="Genomic_DNA"/>
</dbReference>
<dbReference type="Pfam" id="PF07949">
    <property type="entry name" value="YbbR"/>
    <property type="match status" value="1"/>
</dbReference>
<dbReference type="Proteomes" id="UP000736328">
    <property type="component" value="Unassembled WGS sequence"/>
</dbReference>
<accession>A0A933MKY8</accession>
<evidence type="ECO:0000313" key="1">
    <source>
        <dbReference type="EMBL" id="MBI4727205.1"/>
    </source>
</evidence>
<evidence type="ECO:0008006" key="3">
    <source>
        <dbReference type="Google" id="ProtNLM"/>
    </source>
</evidence>
<organism evidence="1 2">
    <name type="scientific">candidate division TA06 bacterium</name>
    <dbReference type="NCBI Taxonomy" id="2250710"/>
    <lineage>
        <taxon>Bacteria</taxon>
        <taxon>Bacteria division TA06</taxon>
    </lineage>
</organism>
<gene>
    <name evidence="1" type="ORF">HY768_08305</name>
</gene>
<dbReference type="InterPro" id="IPR012505">
    <property type="entry name" value="YbbR"/>
</dbReference>
<reference evidence="1" key="1">
    <citation type="submission" date="2020-07" db="EMBL/GenBank/DDBJ databases">
        <title>Huge and variable diversity of episymbiotic CPR bacteria and DPANN archaea in groundwater ecosystems.</title>
        <authorList>
            <person name="He C.Y."/>
            <person name="Keren R."/>
            <person name="Whittaker M."/>
            <person name="Farag I.F."/>
            <person name="Doudna J."/>
            <person name="Cate J.H.D."/>
            <person name="Banfield J.F."/>
        </authorList>
    </citation>
    <scope>NUCLEOTIDE SEQUENCE</scope>
    <source>
        <strain evidence="1">NC_groundwater_1520_Pr4_B-0.1um_53_5</strain>
    </source>
</reference>
<dbReference type="InterPro" id="IPR053154">
    <property type="entry name" value="c-di-AMP_regulator"/>
</dbReference>
<comment type="caution">
    <text evidence="1">The sequence shown here is derived from an EMBL/GenBank/DDBJ whole genome shotgun (WGS) entry which is preliminary data.</text>
</comment>
<dbReference type="PANTHER" id="PTHR37804:SF1">
    <property type="entry name" value="CDAA REGULATORY PROTEIN CDAR"/>
    <property type="match status" value="1"/>
</dbReference>
<dbReference type="AlphaFoldDB" id="A0A933MKY8"/>
<dbReference type="PANTHER" id="PTHR37804">
    <property type="entry name" value="CDAA REGULATORY PROTEIN CDAR"/>
    <property type="match status" value="1"/>
</dbReference>
<name>A0A933MKY8_UNCT6</name>
<evidence type="ECO:0000313" key="2">
    <source>
        <dbReference type="Proteomes" id="UP000736328"/>
    </source>
</evidence>
<sequence>MNNCWKIFRNFDIRLASLALGLLMWLHAATEREYQQKIYCPVLVTNIPAGFVLAATPSLVPCQIKARGKDMIVFKLIPPKVLVDMANRQIKKLTVGLSPVLLRYPFNLKAAEAAFVNNEITVNLDRQGRKEVRVLPDVSGIPASGYIICDSTSTEPLRVTITGPQRQLEKIDSVYTRPVKVDGKSENERVYCRVAPLDSLLFRADPESVWVKLCFEKTQERLYKNVPVTLLNRGQGYLVSFSPGTIDLAVAGPRQQLQQIEAGQFRITLDLKGLAPGHHRLQAVIELPDKLELIAADPRDFEVDIK</sequence>
<dbReference type="Gene3D" id="2.170.120.40">
    <property type="entry name" value="YbbR-like domain"/>
    <property type="match status" value="1"/>
</dbReference>
<protein>
    <recommendedName>
        <fullName evidence="3">YbbR-like domain-containing protein</fullName>
    </recommendedName>
</protein>
<proteinExistence type="predicted"/>
<dbReference type="Gene3D" id="2.170.120.30">
    <property type="match status" value="1"/>
</dbReference>